<feature type="compositionally biased region" description="Polar residues" evidence="1">
    <location>
        <begin position="20"/>
        <end position="35"/>
    </location>
</feature>
<reference evidence="2 3" key="1">
    <citation type="journal article" date="2014" name="Am. J. Bot.">
        <title>Genome assembly and annotation for red clover (Trifolium pratense; Fabaceae).</title>
        <authorList>
            <person name="Istvanek J."/>
            <person name="Jaros M."/>
            <person name="Krenek A."/>
            <person name="Repkova J."/>
        </authorList>
    </citation>
    <scope>NUCLEOTIDE SEQUENCE [LARGE SCALE GENOMIC DNA]</scope>
    <source>
        <strain evidence="3">cv. Tatra</strain>
        <tissue evidence="2">Young leaves</tissue>
    </source>
</reference>
<gene>
    <name evidence="2" type="ORF">L195_g050304</name>
</gene>
<name>A0A2K3JT82_TRIPR</name>
<feature type="compositionally biased region" description="Low complexity" evidence="1">
    <location>
        <begin position="1"/>
        <end position="17"/>
    </location>
</feature>
<dbReference type="Proteomes" id="UP000236291">
    <property type="component" value="Unassembled WGS sequence"/>
</dbReference>
<feature type="compositionally biased region" description="Low complexity" evidence="1">
    <location>
        <begin position="36"/>
        <end position="72"/>
    </location>
</feature>
<reference evidence="2 3" key="2">
    <citation type="journal article" date="2017" name="Front. Plant Sci.">
        <title>Gene Classification and Mining of Molecular Markers Useful in Red Clover (Trifolium pratense) Breeding.</title>
        <authorList>
            <person name="Istvanek J."/>
            <person name="Dluhosova J."/>
            <person name="Dluhos P."/>
            <person name="Patkova L."/>
            <person name="Nedelnik J."/>
            <person name="Repkova J."/>
        </authorList>
    </citation>
    <scope>NUCLEOTIDE SEQUENCE [LARGE SCALE GENOMIC DNA]</scope>
    <source>
        <strain evidence="3">cv. Tatra</strain>
        <tissue evidence="2">Young leaves</tissue>
    </source>
</reference>
<evidence type="ECO:0000313" key="3">
    <source>
        <dbReference type="Proteomes" id="UP000236291"/>
    </source>
</evidence>
<proteinExistence type="predicted"/>
<evidence type="ECO:0000313" key="2">
    <source>
        <dbReference type="EMBL" id="PNX57244.1"/>
    </source>
</evidence>
<feature type="region of interest" description="Disordered" evidence="1">
    <location>
        <begin position="1"/>
        <end position="99"/>
    </location>
</feature>
<accession>A0A2K3JT82</accession>
<evidence type="ECO:0000256" key="1">
    <source>
        <dbReference type="SAM" id="MobiDB-lite"/>
    </source>
</evidence>
<organism evidence="2 3">
    <name type="scientific">Trifolium pratense</name>
    <name type="common">Red clover</name>
    <dbReference type="NCBI Taxonomy" id="57577"/>
    <lineage>
        <taxon>Eukaryota</taxon>
        <taxon>Viridiplantae</taxon>
        <taxon>Streptophyta</taxon>
        <taxon>Embryophyta</taxon>
        <taxon>Tracheophyta</taxon>
        <taxon>Spermatophyta</taxon>
        <taxon>Magnoliopsida</taxon>
        <taxon>eudicotyledons</taxon>
        <taxon>Gunneridae</taxon>
        <taxon>Pentapetalae</taxon>
        <taxon>rosids</taxon>
        <taxon>fabids</taxon>
        <taxon>Fabales</taxon>
        <taxon>Fabaceae</taxon>
        <taxon>Papilionoideae</taxon>
        <taxon>50 kb inversion clade</taxon>
        <taxon>NPAAA clade</taxon>
        <taxon>Hologalegina</taxon>
        <taxon>IRL clade</taxon>
        <taxon>Trifolieae</taxon>
        <taxon>Trifolium</taxon>
    </lineage>
</organism>
<comment type="caution">
    <text evidence="2">The sequence shown here is derived from an EMBL/GenBank/DDBJ whole genome shotgun (WGS) entry which is preliminary data.</text>
</comment>
<dbReference type="EMBL" id="ASHM01076203">
    <property type="protein sequence ID" value="PNX57244.1"/>
    <property type="molecule type" value="Genomic_DNA"/>
</dbReference>
<feature type="non-terminal residue" evidence="2">
    <location>
        <position position="99"/>
    </location>
</feature>
<dbReference type="AlphaFoldDB" id="A0A2K3JT82"/>
<protein>
    <submittedName>
        <fullName evidence="2">Uncharacterized protein</fullName>
    </submittedName>
</protein>
<sequence length="99" mass="10083">MVRPLNNNQNNNNNFLNPEGQPTQASNSNATVMANSSGTSGSSGPSVSFGNIGVTVPSTSSTLSGSISSLVSNNMGNNQPGPNDLRSPIRSFALDESGL</sequence>